<evidence type="ECO:0000313" key="2">
    <source>
        <dbReference type="Proteomes" id="UP001153332"/>
    </source>
</evidence>
<name>A0ACC2K056_9PEZI</name>
<comment type="caution">
    <text evidence="1">The sequence shown here is derived from an EMBL/GenBank/DDBJ whole genome shotgun (WGS) entry which is preliminary data.</text>
</comment>
<reference evidence="1" key="1">
    <citation type="submission" date="2022-12" db="EMBL/GenBank/DDBJ databases">
        <title>Genome Sequence of Lasiodiplodia mahajangana.</title>
        <authorList>
            <person name="Buettner E."/>
        </authorList>
    </citation>
    <scope>NUCLEOTIDE SEQUENCE</scope>
    <source>
        <strain evidence="1">VT137</strain>
    </source>
</reference>
<dbReference type="Proteomes" id="UP001153332">
    <property type="component" value="Unassembled WGS sequence"/>
</dbReference>
<accession>A0ACC2K056</accession>
<gene>
    <name evidence="1" type="ORF">O1611_g784</name>
</gene>
<sequence length="115" mass="13084">MRIQWGCSESEESTKRGSHYQVRREGRSSGFRSERVDEIGLRGNDDKKRTQADDEGAEDGDNPMHVVLCGPAVNETAERRDWGEPLHENQTLFRPRDGSVSFLSKQLVAERGEEH</sequence>
<proteinExistence type="predicted"/>
<dbReference type="EMBL" id="JAPUUL010000076">
    <property type="protein sequence ID" value="KAJ8132848.1"/>
    <property type="molecule type" value="Genomic_DNA"/>
</dbReference>
<organism evidence="1 2">
    <name type="scientific">Lasiodiplodia mahajangana</name>
    <dbReference type="NCBI Taxonomy" id="1108764"/>
    <lineage>
        <taxon>Eukaryota</taxon>
        <taxon>Fungi</taxon>
        <taxon>Dikarya</taxon>
        <taxon>Ascomycota</taxon>
        <taxon>Pezizomycotina</taxon>
        <taxon>Dothideomycetes</taxon>
        <taxon>Dothideomycetes incertae sedis</taxon>
        <taxon>Botryosphaeriales</taxon>
        <taxon>Botryosphaeriaceae</taxon>
        <taxon>Lasiodiplodia</taxon>
    </lineage>
</organism>
<evidence type="ECO:0000313" key="1">
    <source>
        <dbReference type="EMBL" id="KAJ8132848.1"/>
    </source>
</evidence>
<keyword evidence="2" id="KW-1185">Reference proteome</keyword>
<protein>
    <submittedName>
        <fullName evidence="1">Uncharacterized protein</fullName>
    </submittedName>
</protein>